<keyword evidence="3 6" id="KW-0812">Transmembrane</keyword>
<dbReference type="OrthoDB" id="1728340at2759"/>
<feature type="transmembrane region" description="Helical" evidence="6">
    <location>
        <begin position="12"/>
        <end position="29"/>
    </location>
</feature>
<feature type="transmembrane region" description="Helical" evidence="6">
    <location>
        <begin position="103"/>
        <end position="125"/>
    </location>
</feature>
<evidence type="ECO:0000256" key="6">
    <source>
        <dbReference type="RuleBase" id="RU363077"/>
    </source>
</evidence>
<evidence type="ECO:0000313" key="9">
    <source>
        <dbReference type="Proteomes" id="UP000001514"/>
    </source>
</evidence>
<dbReference type="GO" id="GO:0005886">
    <property type="term" value="C:plasma membrane"/>
    <property type="evidence" value="ECO:0000318"/>
    <property type="project" value="GO_Central"/>
</dbReference>
<dbReference type="eggNOG" id="ENOG502QUHA">
    <property type="taxonomic scope" value="Eukaryota"/>
</dbReference>
<evidence type="ECO:0000256" key="5">
    <source>
        <dbReference type="ARBA" id="ARBA00023136"/>
    </source>
</evidence>
<dbReference type="EMBL" id="GL377597">
    <property type="protein sequence ID" value="EFJ21960.1"/>
    <property type="molecule type" value="Genomic_DNA"/>
</dbReference>
<dbReference type="KEGG" id="smo:SELMODRAFT_106053"/>
<proteinExistence type="inferred from homology"/>
<feature type="transmembrane region" description="Helical" evidence="6">
    <location>
        <begin position="74"/>
        <end position="97"/>
    </location>
</feature>
<reference evidence="8 9" key="1">
    <citation type="journal article" date="2011" name="Science">
        <title>The Selaginella genome identifies genetic changes associated with the evolution of vascular plants.</title>
        <authorList>
            <person name="Banks J.A."/>
            <person name="Nishiyama T."/>
            <person name="Hasebe M."/>
            <person name="Bowman J.L."/>
            <person name="Gribskov M."/>
            <person name="dePamphilis C."/>
            <person name="Albert V.A."/>
            <person name="Aono N."/>
            <person name="Aoyama T."/>
            <person name="Ambrose B.A."/>
            <person name="Ashton N.W."/>
            <person name="Axtell M.J."/>
            <person name="Barker E."/>
            <person name="Barker M.S."/>
            <person name="Bennetzen J.L."/>
            <person name="Bonawitz N.D."/>
            <person name="Chapple C."/>
            <person name="Cheng C."/>
            <person name="Correa L.G."/>
            <person name="Dacre M."/>
            <person name="DeBarry J."/>
            <person name="Dreyer I."/>
            <person name="Elias M."/>
            <person name="Engstrom E.M."/>
            <person name="Estelle M."/>
            <person name="Feng L."/>
            <person name="Finet C."/>
            <person name="Floyd S.K."/>
            <person name="Frommer W.B."/>
            <person name="Fujita T."/>
            <person name="Gramzow L."/>
            <person name="Gutensohn M."/>
            <person name="Harholt J."/>
            <person name="Hattori M."/>
            <person name="Heyl A."/>
            <person name="Hirai T."/>
            <person name="Hiwatashi Y."/>
            <person name="Ishikawa M."/>
            <person name="Iwata M."/>
            <person name="Karol K.G."/>
            <person name="Koehler B."/>
            <person name="Kolukisaoglu U."/>
            <person name="Kubo M."/>
            <person name="Kurata T."/>
            <person name="Lalonde S."/>
            <person name="Li K."/>
            <person name="Li Y."/>
            <person name="Litt A."/>
            <person name="Lyons E."/>
            <person name="Manning G."/>
            <person name="Maruyama T."/>
            <person name="Michael T.P."/>
            <person name="Mikami K."/>
            <person name="Miyazaki S."/>
            <person name="Morinaga S."/>
            <person name="Murata T."/>
            <person name="Mueller-Roeber B."/>
            <person name="Nelson D.R."/>
            <person name="Obara M."/>
            <person name="Oguri Y."/>
            <person name="Olmstead R.G."/>
            <person name="Onodera N."/>
            <person name="Petersen B.L."/>
            <person name="Pils B."/>
            <person name="Prigge M."/>
            <person name="Rensing S.A."/>
            <person name="Riano-Pachon D.M."/>
            <person name="Roberts A.W."/>
            <person name="Sato Y."/>
            <person name="Scheller H.V."/>
            <person name="Schulz B."/>
            <person name="Schulz C."/>
            <person name="Shakirov E.V."/>
            <person name="Shibagaki N."/>
            <person name="Shinohara N."/>
            <person name="Shippen D.E."/>
            <person name="Soerensen I."/>
            <person name="Sotooka R."/>
            <person name="Sugimoto N."/>
            <person name="Sugita M."/>
            <person name="Sumikawa N."/>
            <person name="Tanurdzic M."/>
            <person name="Theissen G."/>
            <person name="Ulvskov P."/>
            <person name="Wakazuki S."/>
            <person name="Weng J.K."/>
            <person name="Willats W.W."/>
            <person name="Wipf D."/>
            <person name="Wolf P.G."/>
            <person name="Yang L."/>
            <person name="Zimmer A.D."/>
            <person name="Zhu Q."/>
            <person name="Mitros T."/>
            <person name="Hellsten U."/>
            <person name="Loque D."/>
            <person name="Otillar R."/>
            <person name="Salamov A."/>
            <person name="Schmutz J."/>
            <person name="Shapiro H."/>
            <person name="Lindquist E."/>
            <person name="Lucas S."/>
            <person name="Rokhsar D."/>
            <person name="Grigoriev I.V."/>
        </authorList>
    </citation>
    <scope>NUCLEOTIDE SEQUENCE [LARGE SCALE GENOMIC DNA]</scope>
</reference>
<dbReference type="Pfam" id="PF00892">
    <property type="entry name" value="EamA"/>
    <property type="match status" value="2"/>
</dbReference>
<dbReference type="InParanoid" id="D8S0P3"/>
<protein>
    <recommendedName>
        <fullName evidence="6">WAT1-related protein</fullName>
    </recommendedName>
</protein>
<feature type="transmembrane region" description="Helical" evidence="6">
    <location>
        <begin position="238"/>
        <end position="257"/>
    </location>
</feature>
<feature type="transmembrane region" description="Helical" evidence="6">
    <location>
        <begin position="41"/>
        <end position="62"/>
    </location>
</feature>
<dbReference type="Proteomes" id="UP000001514">
    <property type="component" value="Unassembled WGS sequence"/>
</dbReference>
<evidence type="ECO:0000259" key="7">
    <source>
        <dbReference type="Pfam" id="PF00892"/>
    </source>
</evidence>
<feature type="domain" description="EamA" evidence="7">
    <location>
        <begin position="176"/>
        <end position="313"/>
    </location>
</feature>
<keyword evidence="4 6" id="KW-1133">Transmembrane helix</keyword>
<feature type="transmembrane region" description="Helical" evidence="6">
    <location>
        <begin position="269"/>
        <end position="288"/>
    </location>
</feature>
<keyword evidence="9" id="KW-1185">Reference proteome</keyword>
<keyword evidence="5 6" id="KW-0472">Membrane</keyword>
<sequence length="334" mass="36070">MATGGGTDRRIVHGVLMFTQITFGISYVLNKVALNNGVNKIVFSVYRDIVAILFLAPLAYFTERNERTQLNAKLFSTVFLLGFIGVYGAQLLVLTGLSLTSSGFVSIMQSVTPVCAFLIAMVFRLEHIRFKRIDGQAKLLGVILSIAGTFIASVFKGHAVVGASNGFTLDLSPWNLGALVLAANSLCIGAYINLQAPILKHYPAPFSLTALSYVCGMVCLAATGAFTVNLSVWRITKLVDVIAFTYAGIVSSGLNFALQTWCVHKVGPFLVIAYFPLQAIVASFLAFIFLKDSLFLGSIVGGLFIVSGLYFVTWGQVKQKKLDAQEEPTEPLIA</sequence>
<feature type="transmembrane region" description="Helical" evidence="6">
    <location>
        <begin position="206"/>
        <end position="226"/>
    </location>
</feature>
<comment type="similarity">
    <text evidence="2 6">Belongs to the drug/metabolite transporter (DMT) superfamily. Plant drug/metabolite exporter (P-DME) (TC 2.A.7.4) family.</text>
</comment>
<accession>D8S0P3</accession>
<organism evidence="9">
    <name type="scientific">Selaginella moellendorffii</name>
    <name type="common">Spikemoss</name>
    <dbReference type="NCBI Taxonomy" id="88036"/>
    <lineage>
        <taxon>Eukaryota</taxon>
        <taxon>Viridiplantae</taxon>
        <taxon>Streptophyta</taxon>
        <taxon>Embryophyta</taxon>
        <taxon>Tracheophyta</taxon>
        <taxon>Lycopodiopsida</taxon>
        <taxon>Selaginellales</taxon>
        <taxon>Selaginellaceae</taxon>
        <taxon>Selaginella</taxon>
    </lineage>
</organism>
<dbReference type="GO" id="GO:0022857">
    <property type="term" value="F:transmembrane transporter activity"/>
    <property type="evidence" value="ECO:0007669"/>
    <property type="project" value="InterPro"/>
</dbReference>
<dbReference type="Gramene" id="EFJ21960">
    <property type="protein sequence ID" value="EFJ21960"/>
    <property type="gene ID" value="SELMODRAFT_106053"/>
</dbReference>
<feature type="transmembrane region" description="Helical" evidence="6">
    <location>
        <begin position="137"/>
        <end position="155"/>
    </location>
</feature>
<evidence type="ECO:0000313" key="8">
    <source>
        <dbReference type="EMBL" id="EFJ21960.1"/>
    </source>
</evidence>
<evidence type="ECO:0000256" key="1">
    <source>
        <dbReference type="ARBA" id="ARBA00004141"/>
    </source>
</evidence>
<feature type="transmembrane region" description="Helical" evidence="6">
    <location>
        <begin position="294"/>
        <end position="312"/>
    </location>
</feature>
<evidence type="ECO:0000256" key="2">
    <source>
        <dbReference type="ARBA" id="ARBA00007635"/>
    </source>
</evidence>
<dbReference type="AlphaFoldDB" id="D8S0P3"/>
<dbReference type="InterPro" id="IPR037185">
    <property type="entry name" value="EmrE-like"/>
</dbReference>
<dbReference type="SUPFAM" id="SSF103481">
    <property type="entry name" value="Multidrug resistance efflux transporter EmrE"/>
    <property type="match status" value="2"/>
</dbReference>
<evidence type="ECO:0000256" key="3">
    <source>
        <dbReference type="ARBA" id="ARBA00022692"/>
    </source>
</evidence>
<evidence type="ECO:0000256" key="4">
    <source>
        <dbReference type="ARBA" id="ARBA00022989"/>
    </source>
</evidence>
<gene>
    <name evidence="8" type="ORF">SELMODRAFT_106053</name>
</gene>
<dbReference type="OMA" id="QASEWVL"/>
<dbReference type="InterPro" id="IPR030184">
    <property type="entry name" value="WAT1-related"/>
</dbReference>
<dbReference type="HOGENOM" id="CLU_025359_1_2_1"/>
<feature type="transmembrane region" description="Helical" evidence="6">
    <location>
        <begin position="175"/>
        <end position="194"/>
    </location>
</feature>
<dbReference type="InterPro" id="IPR000620">
    <property type="entry name" value="EamA_dom"/>
</dbReference>
<feature type="domain" description="EamA" evidence="7">
    <location>
        <begin position="17"/>
        <end position="153"/>
    </location>
</feature>
<comment type="subcellular location">
    <subcellularLocation>
        <location evidence="1 6">Membrane</location>
        <topology evidence="1 6">Multi-pass membrane protein</topology>
    </subcellularLocation>
</comment>
<name>D8S0P3_SELML</name>
<dbReference type="PANTHER" id="PTHR31218">
    <property type="entry name" value="WAT1-RELATED PROTEIN"/>
    <property type="match status" value="1"/>
</dbReference>